<keyword evidence="10" id="KW-0472">Membrane</keyword>
<evidence type="ECO:0000256" key="11">
    <source>
        <dbReference type="ARBA" id="ARBA00023237"/>
    </source>
</evidence>
<evidence type="ECO:0000313" key="14">
    <source>
        <dbReference type="Proteomes" id="UP000494120"/>
    </source>
</evidence>
<keyword evidence="8" id="KW-0406">Ion transport</keyword>
<protein>
    <submittedName>
        <fullName evidence="13">TonB-dependent receptor</fullName>
    </submittedName>
</protein>
<dbReference type="PANTHER" id="PTHR32552">
    <property type="entry name" value="FERRICHROME IRON RECEPTOR-RELATED"/>
    <property type="match status" value="1"/>
</dbReference>
<evidence type="ECO:0000256" key="7">
    <source>
        <dbReference type="ARBA" id="ARBA00023004"/>
    </source>
</evidence>
<organism evidence="13 14">
    <name type="scientific">Burkholderia aenigmatica</name>
    <dbReference type="NCBI Taxonomy" id="2015348"/>
    <lineage>
        <taxon>Bacteria</taxon>
        <taxon>Pseudomonadati</taxon>
        <taxon>Pseudomonadota</taxon>
        <taxon>Betaproteobacteria</taxon>
        <taxon>Burkholderiales</taxon>
        <taxon>Burkholderiaceae</taxon>
        <taxon>Burkholderia</taxon>
        <taxon>Burkholderia cepacia complex</taxon>
    </lineage>
</organism>
<evidence type="ECO:0000256" key="3">
    <source>
        <dbReference type="ARBA" id="ARBA00022452"/>
    </source>
</evidence>
<evidence type="ECO:0000256" key="1">
    <source>
        <dbReference type="ARBA" id="ARBA00004571"/>
    </source>
</evidence>
<keyword evidence="3" id="KW-1134">Transmembrane beta strand</keyword>
<keyword evidence="5" id="KW-0812">Transmembrane</keyword>
<dbReference type="SUPFAM" id="SSF56935">
    <property type="entry name" value="Porins"/>
    <property type="match status" value="1"/>
</dbReference>
<gene>
    <name evidence="13" type="ORF">BLA17378_07118</name>
</gene>
<evidence type="ECO:0000313" key="13">
    <source>
        <dbReference type="EMBL" id="VWD28186.1"/>
    </source>
</evidence>
<comment type="subcellular location">
    <subcellularLocation>
        <location evidence="1">Cell outer membrane</location>
        <topology evidence="1">Multi-pass membrane protein</topology>
    </subcellularLocation>
</comment>
<evidence type="ECO:0000256" key="4">
    <source>
        <dbReference type="ARBA" id="ARBA00022496"/>
    </source>
</evidence>
<dbReference type="InterPro" id="IPR036942">
    <property type="entry name" value="Beta-barrel_TonB_sf"/>
</dbReference>
<evidence type="ECO:0000256" key="8">
    <source>
        <dbReference type="ARBA" id="ARBA00023065"/>
    </source>
</evidence>
<dbReference type="InterPro" id="IPR039426">
    <property type="entry name" value="TonB-dep_rcpt-like"/>
</dbReference>
<keyword evidence="11" id="KW-0998">Cell outer membrane</keyword>
<evidence type="ECO:0000256" key="6">
    <source>
        <dbReference type="ARBA" id="ARBA00022729"/>
    </source>
</evidence>
<keyword evidence="4" id="KW-0410">Iron transport</keyword>
<evidence type="ECO:0000256" key="5">
    <source>
        <dbReference type="ARBA" id="ARBA00022692"/>
    </source>
</evidence>
<sequence length="136" mass="15101">MARDVRLWFAYTYQMTRIVDPGPASPASAGKQVDHVPNHLLSAGIDWRATPELDVSAWGNAQSAYYLEQTNSTGRFGAAVTVNARAAYRVSKRATVELQVTNLFNRFNEYVWYDGSQTLHSPAPGRAAFASLTVRY</sequence>
<name>A0ABY6Y5M0_9BURK</name>
<evidence type="ECO:0000256" key="10">
    <source>
        <dbReference type="ARBA" id="ARBA00023136"/>
    </source>
</evidence>
<comment type="caution">
    <text evidence="13">The sequence shown here is derived from an EMBL/GenBank/DDBJ whole genome shotgun (WGS) entry which is preliminary data.</text>
</comment>
<keyword evidence="14" id="KW-1185">Reference proteome</keyword>
<dbReference type="EMBL" id="CABVQG010000039">
    <property type="protein sequence ID" value="VWD28186.1"/>
    <property type="molecule type" value="Genomic_DNA"/>
</dbReference>
<keyword evidence="6" id="KW-0732">Signal</keyword>
<dbReference type="Pfam" id="PF00593">
    <property type="entry name" value="TonB_dep_Rec_b-barrel"/>
    <property type="match status" value="1"/>
</dbReference>
<dbReference type="InterPro" id="IPR000531">
    <property type="entry name" value="Beta-barrel_TonB"/>
</dbReference>
<dbReference type="PANTHER" id="PTHR32552:SF68">
    <property type="entry name" value="FERRICHROME OUTER MEMBRANE TRANSPORTER_PHAGE RECEPTOR"/>
    <property type="match status" value="1"/>
</dbReference>
<reference evidence="13 14" key="1">
    <citation type="submission" date="2019-09" db="EMBL/GenBank/DDBJ databases">
        <authorList>
            <person name="Depoorter E."/>
        </authorList>
    </citation>
    <scope>NUCLEOTIDE SEQUENCE [LARGE SCALE GENOMIC DNA]</scope>
    <source>
        <strain evidence="13 14">R-17378</strain>
    </source>
</reference>
<proteinExistence type="predicted"/>
<feature type="domain" description="TonB-dependent receptor-like beta-barrel" evidence="12">
    <location>
        <begin position="6"/>
        <end position="103"/>
    </location>
</feature>
<dbReference type="Gene3D" id="2.40.170.20">
    <property type="entry name" value="TonB-dependent receptor, beta-barrel domain"/>
    <property type="match status" value="1"/>
</dbReference>
<dbReference type="Proteomes" id="UP000494120">
    <property type="component" value="Unassembled WGS sequence"/>
</dbReference>
<evidence type="ECO:0000256" key="9">
    <source>
        <dbReference type="ARBA" id="ARBA00023077"/>
    </source>
</evidence>
<evidence type="ECO:0000256" key="2">
    <source>
        <dbReference type="ARBA" id="ARBA00022448"/>
    </source>
</evidence>
<accession>A0ABY6Y5M0</accession>
<keyword evidence="9" id="KW-0798">TonB box</keyword>
<keyword evidence="2" id="KW-0813">Transport</keyword>
<keyword evidence="13" id="KW-0675">Receptor</keyword>
<keyword evidence="7" id="KW-0408">Iron</keyword>
<evidence type="ECO:0000259" key="12">
    <source>
        <dbReference type="Pfam" id="PF00593"/>
    </source>
</evidence>